<evidence type="ECO:0000313" key="1">
    <source>
        <dbReference type="EMBL" id="MDR7267961.1"/>
    </source>
</evidence>
<reference evidence="1 2" key="1">
    <citation type="submission" date="2023-07" db="EMBL/GenBank/DDBJ databases">
        <title>Sorghum-associated microbial communities from plants grown in Nebraska, USA.</title>
        <authorList>
            <person name="Schachtman D."/>
        </authorList>
    </citation>
    <scope>NUCLEOTIDE SEQUENCE [LARGE SCALE GENOMIC DNA]</scope>
    <source>
        <strain evidence="1 2">BE314</strain>
    </source>
</reference>
<protein>
    <submittedName>
        <fullName evidence="1">Uncharacterized protein</fullName>
    </submittedName>
</protein>
<evidence type="ECO:0000313" key="2">
    <source>
        <dbReference type="Proteomes" id="UP001180453"/>
    </source>
</evidence>
<dbReference type="RefSeq" id="WP_310260640.1">
    <property type="nucleotide sequence ID" value="NZ_JAVDXU010000001.1"/>
</dbReference>
<comment type="caution">
    <text evidence="1">The sequence shown here is derived from an EMBL/GenBank/DDBJ whole genome shotgun (WGS) entry which is preliminary data.</text>
</comment>
<sequence>MSRQHAMEKAMTQQLYIPYFAINPYGGDVPAHVMEAAVAEFERQLGGAWQVLAAKAAFEDAGGLRAFWRGIYPSAITRWSMAAQAAVNAAYQTELPLQASLDDIEQLNAAYIDVIAAARYGYTQHEWLDVFTAHYGMSDYCDSHQQALTAGRHWLAVAPGACPIAAAEQEIRARCETGRLCPAGA</sequence>
<keyword evidence="2" id="KW-1185">Reference proteome</keyword>
<dbReference type="EMBL" id="JAVDXU010000001">
    <property type="protein sequence ID" value="MDR7267961.1"/>
    <property type="molecule type" value="Genomic_DNA"/>
</dbReference>
<organism evidence="1 2">
    <name type="scientific">Roseateles saccharophilus</name>
    <name type="common">Pseudomonas saccharophila</name>
    <dbReference type="NCBI Taxonomy" id="304"/>
    <lineage>
        <taxon>Bacteria</taxon>
        <taxon>Pseudomonadati</taxon>
        <taxon>Pseudomonadota</taxon>
        <taxon>Betaproteobacteria</taxon>
        <taxon>Burkholderiales</taxon>
        <taxon>Sphaerotilaceae</taxon>
        <taxon>Roseateles</taxon>
    </lineage>
</organism>
<proteinExistence type="predicted"/>
<accession>A0ABU1YGH8</accession>
<gene>
    <name evidence="1" type="ORF">J2X20_000590</name>
</gene>
<dbReference type="Proteomes" id="UP001180453">
    <property type="component" value="Unassembled WGS sequence"/>
</dbReference>
<name>A0ABU1YGH8_ROSSA</name>